<dbReference type="RefSeq" id="WP_173159276.1">
    <property type="nucleotide sequence ID" value="NZ_AP022871.1"/>
</dbReference>
<protein>
    <submittedName>
        <fullName evidence="1">Uncharacterized protein</fullName>
    </submittedName>
</protein>
<sequence>MADTVEIYVKYAGPAQELAHRVAEALDLRTYFFNGRGCVLPVDAKPWIGVDSWAHLGLKPTDLGRDGDPGLSAGTAYEPYEFELSLEFRAMPRRLGRAIFDRLTRLELPMAYGDSADVFADYLPGRGVREFSPGTSAEEDGRPLWREPALSAARAPAPVWHPGSGAVTVCETGGLLQFVPVFETRWLWPVASTRTSVGAVDIGLSLAAALGTTDRPGRDERDEVLARLAAVARMPTDEFLRRTVSFDARVVGDYVVAVAHTAHRDGAPGAVEELSGRTPAAAGPEPLGALVLDLVAALRARVPA</sequence>
<proteinExistence type="predicted"/>
<keyword evidence="2" id="KW-1185">Reference proteome</keyword>
<evidence type="ECO:0000313" key="2">
    <source>
        <dbReference type="Proteomes" id="UP000503011"/>
    </source>
</evidence>
<evidence type="ECO:0000313" key="1">
    <source>
        <dbReference type="EMBL" id="BCB87906.1"/>
    </source>
</evidence>
<organism evidence="1 2">
    <name type="scientific">Phytohabitans suffuscus</name>
    <dbReference type="NCBI Taxonomy" id="624315"/>
    <lineage>
        <taxon>Bacteria</taxon>
        <taxon>Bacillati</taxon>
        <taxon>Actinomycetota</taxon>
        <taxon>Actinomycetes</taxon>
        <taxon>Micromonosporales</taxon>
        <taxon>Micromonosporaceae</taxon>
    </lineage>
</organism>
<name>A0A6F8YPD3_9ACTN</name>
<gene>
    <name evidence="1" type="ORF">Psuf_052190</name>
</gene>
<dbReference type="EMBL" id="AP022871">
    <property type="protein sequence ID" value="BCB87906.1"/>
    <property type="molecule type" value="Genomic_DNA"/>
</dbReference>
<reference evidence="1 2" key="1">
    <citation type="submission" date="2020-03" db="EMBL/GenBank/DDBJ databases">
        <title>Whole genome shotgun sequence of Phytohabitans suffuscus NBRC 105367.</title>
        <authorList>
            <person name="Komaki H."/>
            <person name="Tamura T."/>
        </authorList>
    </citation>
    <scope>NUCLEOTIDE SEQUENCE [LARGE SCALE GENOMIC DNA]</scope>
    <source>
        <strain evidence="1 2">NBRC 105367</strain>
    </source>
</reference>
<dbReference type="Proteomes" id="UP000503011">
    <property type="component" value="Chromosome"/>
</dbReference>
<reference evidence="1 2" key="2">
    <citation type="submission" date="2020-03" db="EMBL/GenBank/DDBJ databases">
        <authorList>
            <person name="Ichikawa N."/>
            <person name="Kimura A."/>
            <person name="Kitahashi Y."/>
            <person name="Uohara A."/>
        </authorList>
    </citation>
    <scope>NUCLEOTIDE SEQUENCE [LARGE SCALE GENOMIC DNA]</scope>
    <source>
        <strain evidence="1 2">NBRC 105367</strain>
    </source>
</reference>
<dbReference type="KEGG" id="psuu:Psuf_052190"/>
<dbReference type="AlphaFoldDB" id="A0A6F8YPD3"/>
<accession>A0A6F8YPD3</accession>